<evidence type="ECO:0000256" key="10">
    <source>
        <dbReference type="ARBA" id="ARBA00047905"/>
    </source>
</evidence>
<dbReference type="GO" id="GO:0006006">
    <property type="term" value="P:glucose metabolic process"/>
    <property type="evidence" value="ECO:0007669"/>
    <property type="project" value="TreeGrafter"/>
</dbReference>
<sequence length="461" mass="51844">MSEENIRDSEPLTNHAIVEKICEPFILSDDIYRQIRNIFLDEIDRGLCKYTLKNAYVKFLMTFVEKLPSGCERGNFMGLDLDGTTLRILLINLHSQEDFQMEGANYELPETLLTGPGDDFFDFLAKCLSAFIYKYELQKDELSLGFTFSFPLKQNKLSRGVLLSLAERFSCSGVVGHDVVGLLQQAIKRRGDIHIPNIVILNATTSTLISCAWQYREAKVGLIVDTAISVCYLEKTKHIDQFKGGVKASPTMIINCECDNFGSDGLLDFVRTPIDFTLDNNSVNAGQQIYEKMTSTKYLGEIVRLIMLECVDAGAMLRGSHSDQIRTPMSFNIKLMSTIEAEEPGNDSIIRQIFEIMGYRRPSDEDCEHLRYICSLVSNRSAYLLAAILAAFLDHIGDPFVIIGVDGNVYRKYPTYAERLRKKLRKLARPEYIFCLKLAEYGPGVGAALLAATTFAKKGNP</sequence>
<dbReference type="InterPro" id="IPR022673">
    <property type="entry name" value="Hexokinase_C"/>
</dbReference>
<comment type="pathway">
    <text evidence="1">Carbohydrate degradation; glycolysis; D-glyceraldehyde 3-phosphate and glycerone phosphate from D-glucose: step 1/4.</text>
</comment>
<dbReference type="GO" id="GO:0005829">
    <property type="term" value="C:cytosol"/>
    <property type="evidence" value="ECO:0007669"/>
    <property type="project" value="TreeGrafter"/>
</dbReference>
<keyword evidence="6 12" id="KW-0418">Kinase</keyword>
<dbReference type="InterPro" id="IPR043129">
    <property type="entry name" value="ATPase_NBD"/>
</dbReference>
<dbReference type="VEuPathDB" id="VectorBase:GPPI052433"/>
<evidence type="ECO:0000256" key="6">
    <source>
        <dbReference type="ARBA" id="ARBA00022777"/>
    </source>
</evidence>
<evidence type="ECO:0000256" key="12">
    <source>
        <dbReference type="RuleBase" id="RU362007"/>
    </source>
</evidence>
<evidence type="ECO:0000259" key="13">
    <source>
        <dbReference type="Pfam" id="PF00349"/>
    </source>
</evidence>
<name>A0A240SXF7_9MUSC</name>
<dbReference type="GO" id="GO:0005536">
    <property type="term" value="F:D-glucose binding"/>
    <property type="evidence" value="ECO:0007669"/>
    <property type="project" value="InterPro"/>
</dbReference>
<dbReference type="UniPathway" id="UPA00109">
    <property type="reaction ID" value="UER00180"/>
</dbReference>
<comment type="catalytic activity">
    <reaction evidence="9">
        <text>a D-hexose + ATP = a D-hexose 6-phosphate + ADP + H(+)</text>
        <dbReference type="Rhea" id="RHEA:22740"/>
        <dbReference type="ChEBI" id="CHEBI:4194"/>
        <dbReference type="ChEBI" id="CHEBI:15378"/>
        <dbReference type="ChEBI" id="CHEBI:30616"/>
        <dbReference type="ChEBI" id="CHEBI:229467"/>
        <dbReference type="ChEBI" id="CHEBI:456216"/>
        <dbReference type="EC" id="2.7.1.1"/>
    </reaction>
    <physiologicalReaction direction="left-to-right" evidence="9">
        <dbReference type="Rhea" id="RHEA:22741"/>
    </physiologicalReaction>
</comment>
<protein>
    <recommendedName>
        <fullName evidence="12">Phosphotransferase</fullName>
        <ecNumber evidence="12">2.7.1.-</ecNumber>
    </recommendedName>
</protein>
<dbReference type="EC" id="2.7.1.-" evidence="12"/>
<dbReference type="Pfam" id="PF03727">
    <property type="entry name" value="Hexokinase_2"/>
    <property type="match status" value="1"/>
</dbReference>
<evidence type="ECO:0000259" key="14">
    <source>
        <dbReference type="Pfam" id="PF03727"/>
    </source>
</evidence>
<dbReference type="GO" id="GO:0008865">
    <property type="term" value="F:fructokinase activity"/>
    <property type="evidence" value="ECO:0007669"/>
    <property type="project" value="TreeGrafter"/>
</dbReference>
<dbReference type="EMBL" id="JXJN01013052">
    <property type="status" value="NOT_ANNOTATED_CDS"/>
    <property type="molecule type" value="Genomic_DNA"/>
</dbReference>
<dbReference type="GO" id="GO:0006096">
    <property type="term" value="P:glycolytic process"/>
    <property type="evidence" value="ECO:0007669"/>
    <property type="project" value="UniProtKB-UniPathway"/>
</dbReference>
<comment type="catalytic activity">
    <reaction evidence="10">
        <text>D-fructose + ATP = D-fructose 6-phosphate + ADP + H(+)</text>
        <dbReference type="Rhea" id="RHEA:16125"/>
        <dbReference type="ChEBI" id="CHEBI:15378"/>
        <dbReference type="ChEBI" id="CHEBI:30616"/>
        <dbReference type="ChEBI" id="CHEBI:37721"/>
        <dbReference type="ChEBI" id="CHEBI:61527"/>
        <dbReference type="ChEBI" id="CHEBI:456216"/>
        <dbReference type="EC" id="2.7.1.1"/>
    </reaction>
    <physiologicalReaction direction="left-to-right" evidence="10">
        <dbReference type="Rhea" id="RHEA:16126"/>
    </physiologicalReaction>
</comment>
<evidence type="ECO:0000313" key="16">
    <source>
        <dbReference type="Proteomes" id="UP000092460"/>
    </source>
</evidence>
<dbReference type="InterPro" id="IPR001312">
    <property type="entry name" value="Hexokinase"/>
</dbReference>
<dbReference type="GO" id="GO:0005739">
    <property type="term" value="C:mitochondrion"/>
    <property type="evidence" value="ECO:0007669"/>
    <property type="project" value="TreeGrafter"/>
</dbReference>
<feature type="domain" description="Hexokinase N-terminal" evidence="13">
    <location>
        <begin position="18"/>
        <end position="213"/>
    </location>
</feature>
<feature type="domain" description="Hexokinase C-terminal" evidence="14">
    <location>
        <begin position="219"/>
        <end position="452"/>
    </location>
</feature>
<evidence type="ECO:0000256" key="8">
    <source>
        <dbReference type="ARBA" id="ARBA00023152"/>
    </source>
</evidence>
<evidence type="ECO:0000256" key="4">
    <source>
        <dbReference type="ARBA" id="ARBA00022679"/>
    </source>
</evidence>
<keyword evidence="4 12" id="KW-0808">Transferase</keyword>
<dbReference type="PROSITE" id="PS51748">
    <property type="entry name" value="HEXOKINASE_2"/>
    <property type="match status" value="1"/>
</dbReference>
<dbReference type="GO" id="GO:0005524">
    <property type="term" value="F:ATP binding"/>
    <property type="evidence" value="ECO:0007669"/>
    <property type="project" value="UniProtKB-UniRule"/>
</dbReference>
<dbReference type="UniPathway" id="UPA00242"/>
<keyword evidence="16" id="KW-1185">Reference proteome</keyword>
<accession>A0A240SXF7</accession>
<dbReference type="FunFam" id="3.30.420.40:FF:000805">
    <property type="entry name" value="Hexokinase-2"/>
    <property type="match status" value="1"/>
</dbReference>
<dbReference type="SUPFAM" id="SSF53067">
    <property type="entry name" value="Actin-like ATPase domain"/>
    <property type="match status" value="2"/>
</dbReference>
<proteinExistence type="inferred from homology"/>
<evidence type="ECO:0000256" key="5">
    <source>
        <dbReference type="ARBA" id="ARBA00022741"/>
    </source>
</evidence>
<evidence type="ECO:0000256" key="11">
    <source>
        <dbReference type="ARBA" id="ARBA00048160"/>
    </source>
</evidence>
<dbReference type="InterPro" id="IPR022672">
    <property type="entry name" value="Hexokinase_N"/>
</dbReference>
<dbReference type="PANTHER" id="PTHR19443">
    <property type="entry name" value="HEXOKINASE"/>
    <property type="match status" value="1"/>
</dbReference>
<dbReference type="STRING" id="67801.A0A240SXF7"/>
<comment type="catalytic activity">
    <reaction evidence="11">
        <text>D-glucose + ATP = D-glucose 6-phosphate + ADP + H(+)</text>
        <dbReference type="Rhea" id="RHEA:17825"/>
        <dbReference type="ChEBI" id="CHEBI:4167"/>
        <dbReference type="ChEBI" id="CHEBI:15378"/>
        <dbReference type="ChEBI" id="CHEBI:30616"/>
        <dbReference type="ChEBI" id="CHEBI:61548"/>
        <dbReference type="ChEBI" id="CHEBI:456216"/>
        <dbReference type="EC" id="2.7.1.1"/>
    </reaction>
    <physiologicalReaction direction="left-to-right" evidence="11">
        <dbReference type="Rhea" id="RHEA:17826"/>
    </physiologicalReaction>
</comment>
<evidence type="ECO:0000256" key="7">
    <source>
        <dbReference type="ARBA" id="ARBA00022840"/>
    </source>
</evidence>
<dbReference type="Proteomes" id="UP000092460">
    <property type="component" value="Unassembled WGS sequence"/>
</dbReference>
<organism evidence="15 16">
    <name type="scientific">Glossina palpalis gambiensis</name>
    <dbReference type="NCBI Taxonomy" id="67801"/>
    <lineage>
        <taxon>Eukaryota</taxon>
        <taxon>Metazoa</taxon>
        <taxon>Ecdysozoa</taxon>
        <taxon>Arthropoda</taxon>
        <taxon>Hexapoda</taxon>
        <taxon>Insecta</taxon>
        <taxon>Pterygota</taxon>
        <taxon>Neoptera</taxon>
        <taxon>Endopterygota</taxon>
        <taxon>Diptera</taxon>
        <taxon>Brachycera</taxon>
        <taxon>Muscomorpha</taxon>
        <taxon>Hippoboscoidea</taxon>
        <taxon>Glossinidae</taxon>
        <taxon>Glossina</taxon>
    </lineage>
</organism>
<dbReference type="Gene3D" id="3.30.420.40">
    <property type="match status" value="1"/>
</dbReference>
<evidence type="ECO:0000256" key="1">
    <source>
        <dbReference type="ARBA" id="ARBA00004888"/>
    </source>
</evidence>
<reference evidence="16" key="1">
    <citation type="submission" date="2015-01" db="EMBL/GenBank/DDBJ databases">
        <authorList>
            <person name="Aksoy S."/>
            <person name="Warren W."/>
            <person name="Wilson R.K."/>
        </authorList>
    </citation>
    <scope>NUCLEOTIDE SEQUENCE [LARGE SCALE GENOMIC DNA]</scope>
    <source>
        <strain evidence="16">IAEA</strain>
    </source>
</reference>
<evidence type="ECO:0000256" key="2">
    <source>
        <dbReference type="ARBA" id="ARBA00005028"/>
    </source>
</evidence>
<reference evidence="15" key="2">
    <citation type="submission" date="2020-05" db="UniProtKB">
        <authorList>
            <consortium name="EnsemblMetazoa"/>
        </authorList>
    </citation>
    <scope>IDENTIFICATION</scope>
    <source>
        <strain evidence="15">IAEA</strain>
    </source>
</reference>
<keyword evidence="5 12" id="KW-0547">Nucleotide-binding</keyword>
<keyword evidence="7 12" id="KW-0067">ATP-binding</keyword>
<evidence type="ECO:0000256" key="3">
    <source>
        <dbReference type="ARBA" id="ARBA00009225"/>
    </source>
</evidence>
<evidence type="ECO:0000313" key="15">
    <source>
        <dbReference type="EnsemblMetazoa" id="GPPI052433-PA"/>
    </source>
</evidence>
<keyword evidence="8 12" id="KW-0324">Glycolysis</keyword>
<dbReference type="PANTHER" id="PTHR19443:SF16">
    <property type="entry name" value="HEXOKINASE TYPE 1-RELATED"/>
    <property type="match status" value="1"/>
</dbReference>
<dbReference type="Gene3D" id="3.40.367.20">
    <property type="match status" value="1"/>
</dbReference>
<dbReference type="PRINTS" id="PR00475">
    <property type="entry name" value="HEXOKINASE"/>
</dbReference>
<comment type="pathway">
    <text evidence="2">Carbohydrate metabolism; hexose metabolism.</text>
</comment>
<dbReference type="Pfam" id="PF00349">
    <property type="entry name" value="Hexokinase_1"/>
    <property type="match status" value="1"/>
</dbReference>
<dbReference type="GO" id="GO:0004340">
    <property type="term" value="F:glucokinase activity"/>
    <property type="evidence" value="ECO:0007669"/>
    <property type="project" value="TreeGrafter"/>
</dbReference>
<evidence type="ECO:0000256" key="9">
    <source>
        <dbReference type="ARBA" id="ARBA00044613"/>
    </source>
</evidence>
<dbReference type="EnsemblMetazoa" id="GPPI052433-RA">
    <property type="protein sequence ID" value="GPPI052433-PA"/>
    <property type="gene ID" value="GPPI052433"/>
</dbReference>
<dbReference type="AlphaFoldDB" id="A0A240SXF7"/>
<comment type="similarity">
    <text evidence="3 12">Belongs to the hexokinase family.</text>
</comment>
<dbReference type="GO" id="GO:0001678">
    <property type="term" value="P:intracellular glucose homeostasis"/>
    <property type="evidence" value="ECO:0007669"/>
    <property type="project" value="InterPro"/>
</dbReference>